<keyword evidence="1" id="KW-0805">Transcription regulation</keyword>
<dbReference type="Pfam" id="PF12833">
    <property type="entry name" value="HTH_18"/>
    <property type="match status" value="1"/>
</dbReference>
<sequence length="291" mass="34272">MAEGTQTQNRQLYDDSALFHITDDYRETTSDEYHDFQLFVYCSGGYAKIKIADREYFISDHTGLFVMNNNVLTWLEVSPDFTMKAIFIHGIYLTVDEPDIMSYNFRMSALIESPVVKMTDRDLAFFLETIECIRERLPIHDHMFYRPVLHNLVHIMMYDFYDIHSRQNQAGNSIVYSGRQSMRYFHDFITMLENGSYKSEREVRWYADKLGITAKYLSEISLDTSGHTASFWINKFTMAEITRLLRNPTLSIKSVGEIMKFKTRSYFSHYVKEHLGLTPMKYRAQTIGKKD</sequence>
<dbReference type="PANTHER" id="PTHR43280:SF32">
    <property type="entry name" value="TRANSCRIPTIONAL REGULATORY PROTEIN"/>
    <property type="match status" value="1"/>
</dbReference>
<protein>
    <recommendedName>
        <fullName evidence="4">HTH araC/xylS-type domain-containing protein</fullName>
    </recommendedName>
</protein>
<dbReference type="SUPFAM" id="SSF46689">
    <property type="entry name" value="Homeodomain-like"/>
    <property type="match status" value="1"/>
</dbReference>
<keyword evidence="2" id="KW-0238">DNA-binding</keyword>
<dbReference type="RefSeq" id="WP_223927393.1">
    <property type="nucleotide sequence ID" value="NZ_BPTU01000003.1"/>
</dbReference>
<dbReference type="InterPro" id="IPR009057">
    <property type="entry name" value="Homeodomain-like_sf"/>
</dbReference>
<dbReference type="GO" id="GO:0003700">
    <property type="term" value="F:DNA-binding transcription factor activity"/>
    <property type="evidence" value="ECO:0007669"/>
    <property type="project" value="InterPro"/>
</dbReference>
<dbReference type="Proteomes" id="UP000825483">
    <property type="component" value="Unassembled WGS sequence"/>
</dbReference>
<dbReference type="PROSITE" id="PS01124">
    <property type="entry name" value="HTH_ARAC_FAMILY_2"/>
    <property type="match status" value="1"/>
</dbReference>
<keyword evidence="3" id="KW-0804">Transcription</keyword>
<evidence type="ECO:0000256" key="3">
    <source>
        <dbReference type="ARBA" id="ARBA00023163"/>
    </source>
</evidence>
<evidence type="ECO:0000313" key="5">
    <source>
        <dbReference type="EMBL" id="GJG57167.1"/>
    </source>
</evidence>
<dbReference type="GeneID" id="72468071"/>
<name>A0A9R1C6Z6_9BACT</name>
<dbReference type="Gene3D" id="1.10.10.60">
    <property type="entry name" value="Homeodomain-like"/>
    <property type="match status" value="1"/>
</dbReference>
<feature type="domain" description="HTH araC/xylS-type" evidence="4">
    <location>
        <begin position="186"/>
        <end position="285"/>
    </location>
</feature>
<evidence type="ECO:0000259" key="4">
    <source>
        <dbReference type="PROSITE" id="PS01124"/>
    </source>
</evidence>
<dbReference type="SMART" id="SM00342">
    <property type="entry name" value="HTH_ARAC"/>
    <property type="match status" value="1"/>
</dbReference>
<dbReference type="EMBL" id="BPUB01000001">
    <property type="protein sequence ID" value="GJG57167.1"/>
    <property type="molecule type" value="Genomic_DNA"/>
</dbReference>
<dbReference type="PANTHER" id="PTHR43280">
    <property type="entry name" value="ARAC-FAMILY TRANSCRIPTIONAL REGULATOR"/>
    <property type="match status" value="1"/>
</dbReference>
<comment type="caution">
    <text evidence="5">The sequence shown here is derived from an EMBL/GenBank/DDBJ whole genome shotgun (WGS) entry which is preliminary data.</text>
</comment>
<gene>
    <name evidence="5" type="ORF">PRLR5076_00180</name>
</gene>
<dbReference type="AlphaFoldDB" id="A0A9R1C6Z6"/>
<keyword evidence="6" id="KW-1185">Reference proteome</keyword>
<accession>A0A9R1C6Z6</accession>
<dbReference type="GO" id="GO:0043565">
    <property type="term" value="F:sequence-specific DNA binding"/>
    <property type="evidence" value="ECO:0007669"/>
    <property type="project" value="InterPro"/>
</dbReference>
<dbReference type="InterPro" id="IPR018060">
    <property type="entry name" value="HTH_AraC"/>
</dbReference>
<evidence type="ECO:0000313" key="6">
    <source>
        <dbReference type="Proteomes" id="UP000825483"/>
    </source>
</evidence>
<evidence type="ECO:0000256" key="2">
    <source>
        <dbReference type="ARBA" id="ARBA00023125"/>
    </source>
</evidence>
<reference evidence="5" key="1">
    <citation type="journal article" date="2022" name="Int. J. Syst. Evol. Microbiol.">
        <title>Prevotella lacticifex sp. nov., isolated from the rumen of cows.</title>
        <authorList>
            <person name="Shinkai T."/>
            <person name="Ikeyama N."/>
            <person name="Kumagai M."/>
            <person name="Ohmori H."/>
            <person name="Sakamoto M."/>
            <person name="Ohkuma M."/>
            <person name="Mitsumori M."/>
        </authorList>
    </citation>
    <scope>NUCLEOTIDE SEQUENCE</scope>
    <source>
        <strain evidence="5">R5076</strain>
    </source>
</reference>
<organism evidence="5 6">
    <name type="scientific">Prevotella lacticifex</name>
    <dbReference type="NCBI Taxonomy" id="2854755"/>
    <lineage>
        <taxon>Bacteria</taxon>
        <taxon>Pseudomonadati</taxon>
        <taxon>Bacteroidota</taxon>
        <taxon>Bacteroidia</taxon>
        <taxon>Bacteroidales</taxon>
        <taxon>Prevotellaceae</taxon>
        <taxon>Prevotella</taxon>
    </lineage>
</organism>
<evidence type="ECO:0000256" key="1">
    <source>
        <dbReference type="ARBA" id="ARBA00023015"/>
    </source>
</evidence>
<proteinExistence type="predicted"/>